<protein>
    <submittedName>
        <fullName evidence="1">Uncharacterized protein</fullName>
    </submittedName>
</protein>
<proteinExistence type="predicted"/>
<evidence type="ECO:0000313" key="2">
    <source>
        <dbReference type="Proteomes" id="UP000015106"/>
    </source>
</evidence>
<sequence length="112" mass="12677">MIRSAGACELSARCCLSVTDDVLSPGIWISCRLQIKARARLEQLQTGDENHSSVLLFVYWKYVSSIQAGGRDQRGVARTKMIQFIIGTPVNQTVKNKLQYKKKWVVQFNSEL</sequence>
<organism evidence="1 2">
    <name type="scientific">Triticum urartu</name>
    <name type="common">Red wild einkorn</name>
    <name type="synonym">Crithodium urartu</name>
    <dbReference type="NCBI Taxonomy" id="4572"/>
    <lineage>
        <taxon>Eukaryota</taxon>
        <taxon>Viridiplantae</taxon>
        <taxon>Streptophyta</taxon>
        <taxon>Embryophyta</taxon>
        <taxon>Tracheophyta</taxon>
        <taxon>Spermatophyta</taxon>
        <taxon>Magnoliopsida</taxon>
        <taxon>Liliopsida</taxon>
        <taxon>Poales</taxon>
        <taxon>Poaceae</taxon>
        <taxon>BOP clade</taxon>
        <taxon>Pooideae</taxon>
        <taxon>Triticodae</taxon>
        <taxon>Triticeae</taxon>
        <taxon>Triticinae</taxon>
        <taxon>Triticum</taxon>
    </lineage>
</organism>
<dbReference type="Proteomes" id="UP000015106">
    <property type="component" value="Chromosome 5"/>
</dbReference>
<dbReference type="EnsemblPlants" id="TuG1812G0500001105.01.T01">
    <property type="protein sequence ID" value="TuG1812G0500001105.01.T01"/>
    <property type="gene ID" value="TuG1812G0500001105.01"/>
</dbReference>
<reference evidence="2" key="1">
    <citation type="journal article" date="2013" name="Nature">
        <title>Draft genome of the wheat A-genome progenitor Triticum urartu.</title>
        <authorList>
            <person name="Ling H.Q."/>
            <person name="Zhao S."/>
            <person name="Liu D."/>
            <person name="Wang J."/>
            <person name="Sun H."/>
            <person name="Zhang C."/>
            <person name="Fan H."/>
            <person name="Li D."/>
            <person name="Dong L."/>
            <person name="Tao Y."/>
            <person name="Gao C."/>
            <person name="Wu H."/>
            <person name="Li Y."/>
            <person name="Cui Y."/>
            <person name="Guo X."/>
            <person name="Zheng S."/>
            <person name="Wang B."/>
            <person name="Yu K."/>
            <person name="Liang Q."/>
            <person name="Yang W."/>
            <person name="Lou X."/>
            <person name="Chen J."/>
            <person name="Feng M."/>
            <person name="Jian J."/>
            <person name="Zhang X."/>
            <person name="Luo G."/>
            <person name="Jiang Y."/>
            <person name="Liu J."/>
            <person name="Wang Z."/>
            <person name="Sha Y."/>
            <person name="Zhang B."/>
            <person name="Wu H."/>
            <person name="Tang D."/>
            <person name="Shen Q."/>
            <person name="Xue P."/>
            <person name="Zou S."/>
            <person name="Wang X."/>
            <person name="Liu X."/>
            <person name="Wang F."/>
            <person name="Yang Y."/>
            <person name="An X."/>
            <person name="Dong Z."/>
            <person name="Zhang K."/>
            <person name="Zhang X."/>
            <person name="Luo M.C."/>
            <person name="Dvorak J."/>
            <person name="Tong Y."/>
            <person name="Wang J."/>
            <person name="Yang H."/>
            <person name="Li Z."/>
            <person name="Wang D."/>
            <person name="Zhang A."/>
            <person name="Wang J."/>
        </authorList>
    </citation>
    <scope>NUCLEOTIDE SEQUENCE</scope>
    <source>
        <strain evidence="2">cv. G1812</strain>
    </source>
</reference>
<name>A0A8R7UFM1_TRIUA</name>
<reference evidence="1" key="2">
    <citation type="submission" date="2018-03" db="EMBL/GenBank/DDBJ databases">
        <title>The Triticum urartu genome reveals the dynamic nature of wheat genome evolution.</title>
        <authorList>
            <person name="Ling H."/>
            <person name="Ma B."/>
            <person name="Shi X."/>
            <person name="Liu H."/>
            <person name="Dong L."/>
            <person name="Sun H."/>
            <person name="Cao Y."/>
            <person name="Gao Q."/>
            <person name="Zheng S."/>
            <person name="Li Y."/>
            <person name="Yu Y."/>
            <person name="Du H."/>
            <person name="Qi M."/>
            <person name="Li Y."/>
            <person name="Yu H."/>
            <person name="Cui Y."/>
            <person name="Wang N."/>
            <person name="Chen C."/>
            <person name="Wu H."/>
            <person name="Zhao Y."/>
            <person name="Zhang J."/>
            <person name="Li Y."/>
            <person name="Zhou W."/>
            <person name="Zhang B."/>
            <person name="Hu W."/>
            <person name="Eijk M."/>
            <person name="Tang J."/>
            <person name="Witsenboer H."/>
            <person name="Zhao S."/>
            <person name="Li Z."/>
            <person name="Zhang A."/>
            <person name="Wang D."/>
            <person name="Liang C."/>
        </authorList>
    </citation>
    <scope>NUCLEOTIDE SEQUENCE [LARGE SCALE GENOMIC DNA]</scope>
    <source>
        <strain evidence="1">cv. G1812</strain>
    </source>
</reference>
<keyword evidence="2" id="KW-1185">Reference proteome</keyword>
<accession>A0A8R7UFM1</accession>
<evidence type="ECO:0000313" key="1">
    <source>
        <dbReference type="EnsemblPlants" id="TuG1812G0500001105.01.T01"/>
    </source>
</evidence>
<dbReference type="Gramene" id="TuG1812G0500001105.01.T01">
    <property type="protein sequence ID" value="TuG1812G0500001105.01.T01"/>
    <property type="gene ID" value="TuG1812G0500001105.01"/>
</dbReference>
<dbReference type="AlphaFoldDB" id="A0A8R7UFM1"/>
<reference evidence="1" key="3">
    <citation type="submission" date="2022-06" db="UniProtKB">
        <authorList>
            <consortium name="EnsemblPlants"/>
        </authorList>
    </citation>
    <scope>IDENTIFICATION</scope>
</reference>